<gene>
    <name evidence="2" type="ORF">GBAR_LOCUS7942</name>
</gene>
<evidence type="ECO:0000313" key="2">
    <source>
        <dbReference type="EMBL" id="CAI8012389.1"/>
    </source>
</evidence>
<keyword evidence="1" id="KW-0677">Repeat</keyword>
<comment type="caution">
    <text evidence="2">The sequence shown here is derived from an EMBL/GenBank/DDBJ whole genome shotgun (WGS) entry which is preliminary data.</text>
</comment>
<dbReference type="AlphaFoldDB" id="A0AA35RJ09"/>
<evidence type="ECO:0008006" key="4">
    <source>
        <dbReference type="Google" id="ProtNLM"/>
    </source>
</evidence>
<keyword evidence="3" id="KW-1185">Reference proteome</keyword>
<dbReference type="InterPro" id="IPR001258">
    <property type="entry name" value="NHL_repeat"/>
</dbReference>
<dbReference type="Pfam" id="PF01436">
    <property type="entry name" value="NHL"/>
    <property type="match status" value="1"/>
</dbReference>
<dbReference type="Gene3D" id="2.120.10.30">
    <property type="entry name" value="TolB, C-terminal domain"/>
    <property type="match status" value="1"/>
</dbReference>
<dbReference type="EMBL" id="CASHTH010001181">
    <property type="protein sequence ID" value="CAI8012389.1"/>
    <property type="molecule type" value="Genomic_DNA"/>
</dbReference>
<accession>A0AA35RJ09</accession>
<name>A0AA35RJ09_GEOBA</name>
<organism evidence="2 3">
    <name type="scientific">Geodia barretti</name>
    <name type="common">Barrett's horny sponge</name>
    <dbReference type="NCBI Taxonomy" id="519541"/>
    <lineage>
        <taxon>Eukaryota</taxon>
        <taxon>Metazoa</taxon>
        <taxon>Porifera</taxon>
        <taxon>Demospongiae</taxon>
        <taxon>Heteroscleromorpha</taxon>
        <taxon>Tetractinellida</taxon>
        <taxon>Astrophorina</taxon>
        <taxon>Geodiidae</taxon>
        <taxon>Geodia</taxon>
    </lineage>
</organism>
<dbReference type="InterPro" id="IPR011042">
    <property type="entry name" value="6-blade_b-propeller_TolB-like"/>
</dbReference>
<evidence type="ECO:0000313" key="3">
    <source>
        <dbReference type="Proteomes" id="UP001174909"/>
    </source>
</evidence>
<evidence type="ECO:0000256" key="1">
    <source>
        <dbReference type="ARBA" id="ARBA00022737"/>
    </source>
</evidence>
<reference evidence="2" key="1">
    <citation type="submission" date="2023-03" db="EMBL/GenBank/DDBJ databases">
        <authorList>
            <person name="Steffen K."/>
            <person name="Cardenas P."/>
        </authorList>
    </citation>
    <scope>NUCLEOTIDE SEQUENCE</scope>
</reference>
<protein>
    <recommendedName>
        <fullName evidence="4">Peptidylamidoglycolate lyase</fullName>
    </recommendedName>
</protein>
<dbReference type="Proteomes" id="UP001174909">
    <property type="component" value="Unassembled WGS sequence"/>
</dbReference>
<sequence length="94" mass="10596">MIYIGEYFCGIATNDIGTDLGPRVTVMNPKGKVLARVGRESYGDQSGRFYSPHGIAVDSRGDLYVAEVSWTDYGRHMDPPRELRSMQKLVRVRD</sequence>
<dbReference type="SUPFAM" id="SSF63829">
    <property type="entry name" value="Calcium-dependent phosphotriesterase"/>
    <property type="match status" value="1"/>
</dbReference>
<proteinExistence type="predicted"/>